<dbReference type="Proteomes" id="UP001611580">
    <property type="component" value="Unassembled WGS sequence"/>
</dbReference>
<gene>
    <name evidence="4" type="ORF">ACH47X_13700</name>
</gene>
<keyword evidence="5" id="KW-1185">Reference proteome</keyword>
<dbReference type="RefSeq" id="WP_397405098.1">
    <property type="nucleotide sequence ID" value="NZ_JBIRYI010000007.1"/>
</dbReference>
<dbReference type="InterPro" id="IPR007621">
    <property type="entry name" value="TPM_dom"/>
</dbReference>
<dbReference type="Gene3D" id="3.10.310.50">
    <property type="match status" value="1"/>
</dbReference>
<feature type="region of interest" description="Disordered" evidence="1">
    <location>
        <begin position="331"/>
        <end position="375"/>
    </location>
</feature>
<sequence>MIESRARAELPHDPGTRASGGWVIVAFAGLVSVVLAATSQAANATVVRPAEPLPSVSPRLTAAMQAELMKDVLPASPPITLTDAVTDSAGVLTDAEREDVLEAVDRLAGETDLRMFVVYIESFDGTDPVDWANASANQSGLRTDDLLLAIATADAEFGLSADSNVTLTDSQLRQVDSAVAAAVEDEQWAPAATEAADTVRQGVAGATSPLLVVGIALAAVLLLVALGFVLWRFAVPRLRPLLAQLRDRTPVAAAPAAGVYSDLTLDELDERAAVALVGIDDALKTSEQELGFARSELGGDATRDFELILAGAAGDVREAFAIRQALDVEREGASAGTPATPAGTVGAAPGDEREAGEDAAGPGAEAAAPESPEDAARRERLARIIALCDAAADTLDARTRAFDDLRRLQQRAPELLADVVTREAELSQRVAVTRSLLTQLDRRYPTGPLATVVGNPEQAELLLANAKEAVAAGNSALAAGQKAVAVAHARGAQNALGQAAVLLDAVDSTALHLRDAVGRLDKSIASLTQDVASARAVEGDLRVTLARAAAQASLKHVEVTRQGGDPLAGLQRIATAEAALDAALASVRDTTEVKARASALVRDTLVRVDAQLRQTGDFVATRRGAVGATARTRLAEAVRLADVARALHPTDPTAALGEAQEASAMVREAARLAREDADAVVAAAAAAAAEPDAEGAEGADANGPITGGMMLGGILLDPNLARSRKRARTARIGGGFGGGGFGGGRPTAHRKLGTVRAWWPASTR</sequence>
<dbReference type="EMBL" id="JBIRYI010000007">
    <property type="protein sequence ID" value="MFI2487965.1"/>
    <property type="molecule type" value="Genomic_DNA"/>
</dbReference>
<keyword evidence="2" id="KW-1133">Transmembrane helix</keyword>
<comment type="caution">
    <text evidence="4">The sequence shown here is derived from an EMBL/GenBank/DDBJ whole genome shotgun (WGS) entry which is preliminary data.</text>
</comment>
<feature type="compositionally biased region" description="Low complexity" evidence="1">
    <location>
        <begin position="358"/>
        <end position="370"/>
    </location>
</feature>
<feature type="domain" description="TPM" evidence="3">
    <location>
        <begin position="85"/>
        <end position="200"/>
    </location>
</feature>
<evidence type="ECO:0000259" key="3">
    <source>
        <dbReference type="Pfam" id="PF04536"/>
    </source>
</evidence>
<proteinExistence type="predicted"/>
<dbReference type="Pfam" id="PF04536">
    <property type="entry name" value="TPM_phosphatase"/>
    <property type="match status" value="1"/>
</dbReference>
<evidence type="ECO:0000313" key="4">
    <source>
        <dbReference type="EMBL" id="MFI2487965.1"/>
    </source>
</evidence>
<organism evidence="4 5">
    <name type="scientific">Promicromonospora kroppenstedtii</name>
    <dbReference type="NCBI Taxonomy" id="440482"/>
    <lineage>
        <taxon>Bacteria</taxon>
        <taxon>Bacillati</taxon>
        <taxon>Actinomycetota</taxon>
        <taxon>Actinomycetes</taxon>
        <taxon>Micrococcales</taxon>
        <taxon>Promicromonosporaceae</taxon>
        <taxon>Promicromonospora</taxon>
    </lineage>
</organism>
<keyword evidence="2" id="KW-0812">Transmembrane</keyword>
<evidence type="ECO:0000256" key="1">
    <source>
        <dbReference type="SAM" id="MobiDB-lite"/>
    </source>
</evidence>
<accession>A0ABW7XKW0</accession>
<feature type="transmembrane region" description="Helical" evidence="2">
    <location>
        <begin position="210"/>
        <end position="231"/>
    </location>
</feature>
<keyword evidence="2" id="KW-0472">Membrane</keyword>
<reference evidence="4 5" key="1">
    <citation type="submission" date="2024-10" db="EMBL/GenBank/DDBJ databases">
        <title>The Natural Products Discovery Center: Release of the First 8490 Sequenced Strains for Exploring Actinobacteria Biosynthetic Diversity.</title>
        <authorList>
            <person name="Kalkreuter E."/>
            <person name="Kautsar S.A."/>
            <person name="Yang D."/>
            <person name="Bader C.D."/>
            <person name="Teijaro C.N."/>
            <person name="Fluegel L."/>
            <person name="Davis C.M."/>
            <person name="Simpson J.R."/>
            <person name="Lauterbach L."/>
            <person name="Steele A.D."/>
            <person name="Gui C."/>
            <person name="Meng S."/>
            <person name="Li G."/>
            <person name="Viehrig K."/>
            <person name="Ye F."/>
            <person name="Su P."/>
            <person name="Kiefer A.F."/>
            <person name="Nichols A."/>
            <person name="Cepeda A.J."/>
            <person name="Yan W."/>
            <person name="Fan B."/>
            <person name="Jiang Y."/>
            <person name="Adhikari A."/>
            <person name="Zheng C.-J."/>
            <person name="Schuster L."/>
            <person name="Cowan T.M."/>
            <person name="Smanski M.J."/>
            <person name="Chevrette M.G."/>
            <person name="De Carvalho L.P.S."/>
            <person name="Shen B."/>
        </authorList>
    </citation>
    <scope>NUCLEOTIDE SEQUENCE [LARGE SCALE GENOMIC DNA]</scope>
    <source>
        <strain evidence="4 5">NPDC019481</strain>
    </source>
</reference>
<feature type="transmembrane region" description="Helical" evidence="2">
    <location>
        <begin position="20"/>
        <end position="38"/>
    </location>
</feature>
<evidence type="ECO:0000256" key="2">
    <source>
        <dbReference type="SAM" id="Phobius"/>
    </source>
</evidence>
<evidence type="ECO:0000313" key="5">
    <source>
        <dbReference type="Proteomes" id="UP001611580"/>
    </source>
</evidence>
<protein>
    <submittedName>
        <fullName evidence="4">TPM domain-containing protein</fullName>
    </submittedName>
</protein>
<name>A0ABW7XKW0_9MICO</name>
<feature type="compositionally biased region" description="Low complexity" evidence="1">
    <location>
        <begin position="333"/>
        <end position="349"/>
    </location>
</feature>